<feature type="compositionally biased region" description="Basic and acidic residues" evidence="1">
    <location>
        <begin position="17"/>
        <end position="42"/>
    </location>
</feature>
<name>A0A8S3W7P3_PARAO</name>
<protein>
    <submittedName>
        <fullName evidence="2">(apollo) hypothetical protein</fullName>
    </submittedName>
</protein>
<organism evidence="2 4">
    <name type="scientific">Parnassius apollo</name>
    <name type="common">Apollo butterfly</name>
    <name type="synonym">Papilio apollo</name>
    <dbReference type="NCBI Taxonomy" id="110799"/>
    <lineage>
        <taxon>Eukaryota</taxon>
        <taxon>Metazoa</taxon>
        <taxon>Ecdysozoa</taxon>
        <taxon>Arthropoda</taxon>
        <taxon>Hexapoda</taxon>
        <taxon>Insecta</taxon>
        <taxon>Pterygota</taxon>
        <taxon>Neoptera</taxon>
        <taxon>Endopterygota</taxon>
        <taxon>Lepidoptera</taxon>
        <taxon>Glossata</taxon>
        <taxon>Ditrysia</taxon>
        <taxon>Papilionoidea</taxon>
        <taxon>Papilionidae</taxon>
        <taxon>Parnassiinae</taxon>
        <taxon>Parnassini</taxon>
        <taxon>Parnassius</taxon>
        <taxon>Parnassius</taxon>
    </lineage>
</organism>
<evidence type="ECO:0000313" key="2">
    <source>
        <dbReference type="EMBL" id="CAG4945727.1"/>
    </source>
</evidence>
<reference evidence="2" key="1">
    <citation type="submission" date="2021-04" db="EMBL/GenBank/DDBJ databases">
        <authorList>
            <person name="Tunstrom K."/>
        </authorList>
    </citation>
    <scope>NUCLEOTIDE SEQUENCE</scope>
</reference>
<evidence type="ECO:0000313" key="4">
    <source>
        <dbReference type="Proteomes" id="UP000691718"/>
    </source>
</evidence>
<sequence>MPAPYGLTGLKYKEYLKNQDDEKKIKEEELANKRKEREEKRLNKQKSQSKKRVQLKRPKNPLKKQAKKMKVEHDDHTQPAEDFITTDNLEASEETEIETRRTTTTCTEFKDNLFDRYVLVQFESGKRMRHFVGKVIMVNDNERKYKVDFLRKKSVVENVVNFAKPIVPDIAEVDFDDIKRVFGTPNISRRGLICFDDLVFKDIE</sequence>
<gene>
    <name evidence="2" type="ORF">PAPOLLO_LOCUS3153</name>
    <name evidence="3" type="ORF">PAPOLLO_LOCUS8743</name>
</gene>
<dbReference type="EMBL" id="CAJQZP010000637">
    <property type="protein sequence ID" value="CAG4973381.1"/>
    <property type="molecule type" value="Genomic_DNA"/>
</dbReference>
<dbReference type="Proteomes" id="UP000691718">
    <property type="component" value="Unassembled WGS sequence"/>
</dbReference>
<feature type="compositionally biased region" description="Basic residues" evidence="1">
    <location>
        <begin position="43"/>
        <end position="68"/>
    </location>
</feature>
<keyword evidence="4" id="KW-1185">Reference proteome</keyword>
<dbReference type="OrthoDB" id="71166at2759"/>
<feature type="compositionally biased region" description="Basic and acidic residues" evidence="1">
    <location>
        <begin position="69"/>
        <end position="78"/>
    </location>
</feature>
<evidence type="ECO:0000313" key="3">
    <source>
        <dbReference type="EMBL" id="CAG4973381.1"/>
    </source>
</evidence>
<comment type="caution">
    <text evidence="2">The sequence shown here is derived from an EMBL/GenBank/DDBJ whole genome shotgun (WGS) entry which is preliminary data.</text>
</comment>
<dbReference type="AlphaFoldDB" id="A0A8S3W7P3"/>
<accession>A0A8S3W7P3</accession>
<proteinExistence type="predicted"/>
<feature type="region of interest" description="Disordered" evidence="1">
    <location>
        <begin position="17"/>
        <end position="78"/>
    </location>
</feature>
<dbReference type="EMBL" id="CAJQZP010000209">
    <property type="protein sequence ID" value="CAG4945727.1"/>
    <property type="molecule type" value="Genomic_DNA"/>
</dbReference>
<evidence type="ECO:0000256" key="1">
    <source>
        <dbReference type="SAM" id="MobiDB-lite"/>
    </source>
</evidence>